<dbReference type="GO" id="GO:0016887">
    <property type="term" value="F:ATP hydrolysis activity"/>
    <property type="evidence" value="ECO:0007669"/>
    <property type="project" value="TreeGrafter"/>
</dbReference>
<evidence type="ECO:0000313" key="3">
    <source>
        <dbReference type="Proteomes" id="UP000282454"/>
    </source>
</evidence>
<dbReference type="GO" id="GO:0009898">
    <property type="term" value="C:cytoplasmic side of plasma membrane"/>
    <property type="evidence" value="ECO:0007669"/>
    <property type="project" value="TreeGrafter"/>
</dbReference>
<comment type="caution">
    <text evidence="2">The sequence shown here is derived from an EMBL/GenBank/DDBJ whole genome shotgun (WGS) entry which is preliminary data.</text>
</comment>
<feature type="region of interest" description="Disordered" evidence="1">
    <location>
        <begin position="1"/>
        <end position="33"/>
    </location>
</feature>
<accession>A0A421B1U6</accession>
<dbReference type="Proteomes" id="UP000282454">
    <property type="component" value="Unassembled WGS sequence"/>
</dbReference>
<dbReference type="InterPro" id="IPR050625">
    <property type="entry name" value="ParA/MinD_ATPase"/>
</dbReference>
<keyword evidence="2" id="KW-0969">Cilium</keyword>
<organism evidence="2 3">
    <name type="scientific">Actinokineospora cianjurensis</name>
    <dbReference type="NCBI Taxonomy" id="585224"/>
    <lineage>
        <taxon>Bacteria</taxon>
        <taxon>Bacillati</taxon>
        <taxon>Actinomycetota</taxon>
        <taxon>Actinomycetes</taxon>
        <taxon>Pseudonocardiales</taxon>
        <taxon>Pseudonocardiaceae</taxon>
        <taxon>Actinokineospora</taxon>
    </lineage>
</organism>
<dbReference type="AlphaFoldDB" id="A0A421B1U6"/>
<reference evidence="2 3" key="1">
    <citation type="submission" date="2018-10" db="EMBL/GenBank/DDBJ databases">
        <title>Genomic Encyclopedia of Archaeal and Bacterial Type Strains, Phase II (KMG-II): from individual species to whole genera.</title>
        <authorList>
            <person name="Goeker M."/>
        </authorList>
    </citation>
    <scope>NUCLEOTIDE SEQUENCE [LARGE SCALE GENOMIC DNA]</scope>
    <source>
        <strain evidence="2 3">DSM 45657</strain>
    </source>
</reference>
<gene>
    <name evidence="2" type="ORF">CLV68_4462</name>
</gene>
<dbReference type="SUPFAM" id="SSF52540">
    <property type="entry name" value="P-loop containing nucleoside triphosphate hydrolases"/>
    <property type="match status" value="1"/>
</dbReference>
<protein>
    <submittedName>
        <fullName evidence="2">MinD-like ATPase involved in chromosome partitioning or flagellar assembly</fullName>
    </submittedName>
</protein>
<dbReference type="Gene3D" id="3.40.50.300">
    <property type="entry name" value="P-loop containing nucleotide triphosphate hydrolases"/>
    <property type="match status" value="1"/>
</dbReference>
<proteinExistence type="predicted"/>
<evidence type="ECO:0000256" key="1">
    <source>
        <dbReference type="SAM" id="MobiDB-lite"/>
    </source>
</evidence>
<evidence type="ECO:0000313" key="2">
    <source>
        <dbReference type="EMBL" id="RLK58364.1"/>
    </source>
</evidence>
<sequence>MREHASGYTAEPPVDLTRTTSTAPLPTATSKQAPIVGPALPMQHVVGEPARWGWRGRTRRFTGGLIALKPGRVEARHRQAEAAARQPLGGPRLVMVAGLEGGAGVTTTTLMLAHAFASLRGGAVVAWDNRESHGTLGLRAEVGVPDTHVGHLLDAFDRLIGPTGTAGDLGHYLRSQPSRAEVLAANTDPARPAQIAAADAGRIGSVLSRYFPLAIAATGTNLYAEAWQWTAAAAGHLVVPIRLEPDVVQAAAFMLDALARRRPDLVAGAVTVVSPSSAPAPAPVRAQMLAYFATRTAIVVEVPADPQLAGGRQIAFARISEASRRAWTVAAAAVADRLAAVPARRPDQITALRPPPDPSGRARQQSADHGTPAAEEAGP</sequence>
<dbReference type="GO" id="GO:0005524">
    <property type="term" value="F:ATP binding"/>
    <property type="evidence" value="ECO:0007669"/>
    <property type="project" value="TreeGrafter"/>
</dbReference>
<dbReference type="PANTHER" id="PTHR43384:SF14">
    <property type="entry name" value="ESX-1 SECRETION-ASSOCIATED PROTEIN ESPI"/>
    <property type="match status" value="1"/>
</dbReference>
<keyword evidence="3" id="KW-1185">Reference proteome</keyword>
<keyword evidence="2" id="KW-0966">Cell projection</keyword>
<dbReference type="GO" id="GO:0005829">
    <property type="term" value="C:cytosol"/>
    <property type="evidence" value="ECO:0007669"/>
    <property type="project" value="TreeGrafter"/>
</dbReference>
<keyword evidence="2" id="KW-0282">Flagellum</keyword>
<dbReference type="PANTHER" id="PTHR43384">
    <property type="entry name" value="SEPTUM SITE-DETERMINING PROTEIN MIND HOMOLOG, CHLOROPLASTIC-RELATED"/>
    <property type="match status" value="1"/>
</dbReference>
<dbReference type="EMBL" id="RCDD01000003">
    <property type="protein sequence ID" value="RLK58364.1"/>
    <property type="molecule type" value="Genomic_DNA"/>
</dbReference>
<dbReference type="InterPro" id="IPR027417">
    <property type="entry name" value="P-loop_NTPase"/>
</dbReference>
<dbReference type="GO" id="GO:0051782">
    <property type="term" value="P:negative regulation of cell division"/>
    <property type="evidence" value="ECO:0007669"/>
    <property type="project" value="TreeGrafter"/>
</dbReference>
<feature type="compositionally biased region" description="Low complexity" evidence="1">
    <location>
        <begin position="16"/>
        <end position="30"/>
    </location>
</feature>
<name>A0A421B1U6_9PSEU</name>
<feature type="region of interest" description="Disordered" evidence="1">
    <location>
        <begin position="344"/>
        <end position="379"/>
    </location>
</feature>